<organism evidence="1 2">
    <name type="scientific">Populus alba</name>
    <name type="common">White poplar</name>
    <dbReference type="NCBI Taxonomy" id="43335"/>
    <lineage>
        <taxon>Eukaryota</taxon>
        <taxon>Viridiplantae</taxon>
        <taxon>Streptophyta</taxon>
        <taxon>Embryophyta</taxon>
        <taxon>Tracheophyta</taxon>
        <taxon>Spermatophyta</taxon>
        <taxon>Magnoliopsida</taxon>
        <taxon>eudicotyledons</taxon>
        <taxon>Gunneridae</taxon>
        <taxon>Pentapetalae</taxon>
        <taxon>rosids</taxon>
        <taxon>fabids</taxon>
        <taxon>Malpighiales</taxon>
        <taxon>Salicaceae</taxon>
        <taxon>Saliceae</taxon>
        <taxon>Populus</taxon>
    </lineage>
</organism>
<dbReference type="EMBL" id="RCHU02000015">
    <property type="protein sequence ID" value="KAL3571157.1"/>
    <property type="molecule type" value="Genomic_DNA"/>
</dbReference>
<evidence type="ECO:0000313" key="1">
    <source>
        <dbReference type="EMBL" id="KAL3571157.1"/>
    </source>
</evidence>
<accession>A0ACC4AYJ5</accession>
<gene>
    <name evidence="1" type="ORF">D5086_028406</name>
</gene>
<name>A0ACC4AYJ5_POPAL</name>
<dbReference type="Proteomes" id="UP000309997">
    <property type="component" value="Unassembled WGS sequence"/>
</dbReference>
<reference evidence="1 2" key="1">
    <citation type="journal article" date="2024" name="Plant Biotechnol. J.">
        <title>Genome and CRISPR/Cas9 system of a widespread forest tree (Populus alba) in the world.</title>
        <authorList>
            <person name="Liu Y.J."/>
            <person name="Jiang P.F."/>
            <person name="Han X.M."/>
            <person name="Li X.Y."/>
            <person name="Wang H.M."/>
            <person name="Wang Y.J."/>
            <person name="Wang X.X."/>
            <person name="Zeng Q.Y."/>
        </authorList>
    </citation>
    <scope>NUCLEOTIDE SEQUENCE [LARGE SCALE GENOMIC DNA]</scope>
    <source>
        <strain evidence="2">cv. PAL-ZL1</strain>
    </source>
</reference>
<keyword evidence="2" id="KW-1185">Reference proteome</keyword>
<comment type="caution">
    <text evidence="1">The sequence shown here is derived from an EMBL/GenBank/DDBJ whole genome shotgun (WGS) entry which is preliminary data.</text>
</comment>
<protein>
    <submittedName>
        <fullName evidence="1">Uncharacterized protein</fullName>
    </submittedName>
</protein>
<proteinExistence type="predicted"/>
<sequence>MVMIDSKANTKTETLKFLCSYSGKLLPRSSDGVLRYVGGMTRVLAVDRSISYAELMVKLGEFCGFSVELRCPLPNGDLETLISVKSDEELANLITEYDRSCPGSKIRAILFPPKSLKKISPPTSNASSIEFPPTKSVFNHYRSGSFSPPIGHKGRRYSPSRPQELLRTARPSAIEDKFNFLVDPLTRTGQEKMVGIRMFGNFDCGAAEKSQIDTCGSVISSAYETGKRTAGWLGHG</sequence>
<evidence type="ECO:0000313" key="2">
    <source>
        <dbReference type="Proteomes" id="UP000309997"/>
    </source>
</evidence>